<protein>
    <submittedName>
        <fullName evidence="9">Peptidoglycan peptidase 2</fullName>
    </submittedName>
</protein>
<dbReference type="UniPathway" id="UPA00219"/>
<evidence type="ECO:0000256" key="7">
    <source>
        <dbReference type="PROSITE-ProRule" id="PRU01373"/>
    </source>
</evidence>
<keyword evidence="11" id="KW-1185">Reference proteome</keyword>
<dbReference type="SUPFAM" id="SSF54427">
    <property type="entry name" value="NTF2-like"/>
    <property type="match status" value="1"/>
</dbReference>
<proteinExistence type="inferred from homology"/>
<dbReference type="KEGG" id="amar:AMRN_2106"/>
<feature type="active site" description="Nucleophile" evidence="7">
    <location>
        <position position="169"/>
    </location>
</feature>
<evidence type="ECO:0000313" key="11">
    <source>
        <dbReference type="Proteomes" id="UP000224740"/>
    </source>
</evidence>
<evidence type="ECO:0000256" key="5">
    <source>
        <dbReference type="ARBA" id="ARBA00022984"/>
    </source>
</evidence>
<keyword evidence="5 7" id="KW-0573">Peptidoglycan synthesis</keyword>
<dbReference type="PROSITE" id="PS52029">
    <property type="entry name" value="LD_TPASE"/>
    <property type="match status" value="1"/>
</dbReference>
<feature type="domain" description="L,D-TPase catalytic" evidence="8">
    <location>
        <begin position="63"/>
        <end position="194"/>
    </location>
</feature>
<dbReference type="GO" id="GO:0016740">
    <property type="term" value="F:transferase activity"/>
    <property type="evidence" value="ECO:0007669"/>
    <property type="project" value="UniProtKB-KW"/>
</dbReference>
<evidence type="ECO:0000313" key="10">
    <source>
        <dbReference type="EMBL" id="PHO16492.1"/>
    </source>
</evidence>
<dbReference type="Proteomes" id="UP000224740">
    <property type="component" value="Unassembled WGS sequence"/>
</dbReference>
<reference evidence="9 12" key="3">
    <citation type="submission" date="2018-08" db="EMBL/GenBank/DDBJ databases">
        <title>Complete genome of the Arcobacter marinus type strain JCM 15502.</title>
        <authorList>
            <person name="Miller W.G."/>
            <person name="Yee E."/>
            <person name="Huynh S."/>
            <person name="Parker C.T."/>
        </authorList>
    </citation>
    <scope>NUCLEOTIDE SEQUENCE [LARGE SCALE GENOMIC DNA]</scope>
    <source>
        <strain evidence="9 12">JCM 15502</strain>
    </source>
</reference>
<reference evidence="10" key="2">
    <citation type="submission" date="2017-09" db="EMBL/GenBank/DDBJ databases">
        <authorList>
            <person name="Perez-Cataluna A."/>
            <person name="Figueras M.J."/>
            <person name="Salas-Masso N."/>
        </authorList>
    </citation>
    <scope>NUCLEOTIDE SEQUENCE</scope>
    <source>
        <strain evidence="10">CECT 7727</strain>
    </source>
</reference>
<dbReference type="GO" id="GO:0004180">
    <property type="term" value="F:carboxypeptidase activity"/>
    <property type="evidence" value="ECO:0007669"/>
    <property type="project" value="UniProtKB-ARBA"/>
</dbReference>
<dbReference type="EMBL" id="NXAO01000005">
    <property type="protein sequence ID" value="PHO16492.1"/>
    <property type="molecule type" value="Genomic_DNA"/>
</dbReference>
<evidence type="ECO:0000256" key="4">
    <source>
        <dbReference type="ARBA" id="ARBA00022960"/>
    </source>
</evidence>
<dbReference type="Pfam" id="PF24125">
    <property type="entry name" value="Cds6_C"/>
    <property type="match status" value="1"/>
</dbReference>
<evidence type="ECO:0000256" key="1">
    <source>
        <dbReference type="ARBA" id="ARBA00004752"/>
    </source>
</evidence>
<organism evidence="9 12">
    <name type="scientific">Malaciobacter marinus</name>
    <dbReference type="NCBI Taxonomy" id="505249"/>
    <lineage>
        <taxon>Bacteria</taxon>
        <taxon>Pseudomonadati</taxon>
        <taxon>Campylobacterota</taxon>
        <taxon>Epsilonproteobacteria</taxon>
        <taxon>Campylobacterales</taxon>
        <taxon>Arcobacteraceae</taxon>
        <taxon>Malaciobacter</taxon>
    </lineage>
</organism>
<dbReference type="InterPro" id="IPR005490">
    <property type="entry name" value="LD_TPept_cat_dom"/>
</dbReference>
<dbReference type="SUPFAM" id="SSF141523">
    <property type="entry name" value="L,D-transpeptidase catalytic domain-like"/>
    <property type="match status" value="1"/>
</dbReference>
<dbReference type="AlphaFoldDB" id="A0A347TMJ3"/>
<dbReference type="PANTHER" id="PTHR36699">
    <property type="entry name" value="LD-TRANSPEPTIDASE"/>
    <property type="match status" value="1"/>
</dbReference>
<name>A0A347TMJ3_9BACT</name>
<dbReference type="PANTHER" id="PTHR36699:SF1">
    <property type="entry name" value="L,D-TRANSPEPTIDASE YAFK-RELATED"/>
    <property type="match status" value="1"/>
</dbReference>
<dbReference type="Proteomes" id="UP000264693">
    <property type="component" value="Chromosome"/>
</dbReference>
<evidence type="ECO:0000313" key="12">
    <source>
        <dbReference type="Proteomes" id="UP000264693"/>
    </source>
</evidence>
<gene>
    <name evidence="9" type="primary">pgp2</name>
    <name evidence="9" type="ORF">AMRN_2106</name>
    <name evidence="10" type="ORF">CPH92_01025</name>
</gene>
<evidence type="ECO:0000256" key="3">
    <source>
        <dbReference type="ARBA" id="ARBA00022679"/>
    </source>
</evidence>
<evidence type="ECO:0000256" key="2">
    <source>
        <dbReference type="ARBA" id="ARBA00005992"/>
    </source>
</evidence>
<evidence type="ECO:0000313" key="9">
    <source>
        <dbReference type="EMBL" id="AXX87821.1"/>
    </source>
</evidence>
<dbReference type="Pfam" id="PF03734">
    <property type="entry name" value="YkuD"/>
    <property type="match status" value="1"/>
</dbReference>
<dbReference type="GO" id="GO:0008360">
    <property type="term" value="P:regulation of cell shape"/>
    <property type="evidence" value="ECO:0007669"/>
    <property type="project" value="UniProtKB-UniRule"/>
</dbReference>
<keyword evidence="3" id="KW-0808">Transferase</keyword>
<comment type="pathway">
    <text evidence="1 7">Cell wall biogenesis; peptidoglycan biosynthesis.</text>
</comment>
<evidence type="ECO:0000256" key="6">
    <source>
        <dbReference type="ARBA" id="ARBA00023316"/>
    </source>
</evidence>
<keyword evidence="4 7" id="KW-0133">Cell shape</keyword>
<dbReference type="InterPro" id="IPR056203">
    <property type="entry name" value="Cds6_C"/>
</dbReference>
<dbReference type="RefSeq" id="WP_099309955.1">
    <property type="nucleotide sequence ID" value="NZ_CP032101.1"/>
</dbReference>
<feature type="active site" description="Proton donor/acceptor" evidence="7">
    <location>
        <position position="154"/>
    </location>
</feature>
<dbReference type="InterPro" id="IPR038063">
    <property type="entry name" value="Transpep_catalytic_dom"/>
</dbReference>
<evidence type="ECO:0000259" key="8">
    <source>
        <dbReference type="PROSITE" id="PS52029"/>
    </source>
</evidence>
<reference evidence="11" key="1">
    <citation type="submission" date="2017-09" db="EMBL/GenBank/DDBJ databases">
        <title>Arcobacter canalis sp. nov., a new species isolated from a water canal contaminated with urban sewage.</title>
        <authorList>
            <person name="Perez-Cataluna A."/>
            <person name="Salas-Masso N."/>
            <person name="Figueras M.J."/>
        </authorList>
    </citation>
    <scope>NUCLEOTIDE SEQUENCE [LARGE SCALE GENOMIC DNA]</scope>
    <source>
        <strain evidence="11">CECT 7727</strain>
    </source>
</reference>
<dbReference type="Gene3D" id="2.40.440.10">
    <property type="entry name" value="L,D-transpeptidase catalytic domain-like"/>
    <property type="match status" value="1"/>
</dbReference>
<accession>A0A347TMJ3</accession>
<dbReference type="EMBL" id="CP032101">
    <property type="protein sequence ID" value="AXX87821.1"/>
    <property type="molecule type" value="Genomic_DNA"/>
</dbReference>
<dbReference type="GO" id="GO:0009252">
    <property type="term" value="P:peptidoglycan biosynthetic process"/>
    <property type="evidence" value="ECO:0007669"/>
    <property type="project" value="UniProtKB-UniPathway"/>
</dbReference>
<comment type="similarity">
    <text evidence="2">Belongs to the YkuD family.</text>
</comment>
<dbReference type="GO" id="GO:0071555">
    <property type="term" value="P:cell wall organization"/>
    <property type="evidence" value="ECO:0007669"/>
    <property type="project" value="UniProtKB-UniRule"/>
</dbReference>
<dbReference type="CDD" id="cd16913">
    <property type="entry name" value="YkuD_like"/>
    <property type="match status" value="1"/>
</dbReference>
<sequence>MRILALFAFCVTFLFADLIDVYRTQGIDAVKEKLEKQLQEKSYWNNFLEKKDVTYGYYESTKFLILVEKGTKELKVLKNINNLFSQVVQDDVIVGEKSGDKQVEGDLKTPEGVYELTSKLTKLDSFYGPLALVTSYPNTFDKAMNKKGHGIWIHGMPLDEKREEFTQGCIALDNPNLMNLDKNISLNDALVLISEAKIEKVKKDDISSILSFIYKWKDAWRKSDIERYLSFYSNDFKRYDGLDLDGFSQYKKRIFSRKEDKTIIFSNINIIPYPNSLNKKMYKVLMDEKYRTRNHKFDGKKELFIELKDNTIKILTEG</sequence>
<keyword evidence="6 7" id="KW-0961">Cell wall biogenesis/degradation</keyword>
<dbReference type="InterPro" id="IPR032710">
    <property type="entry name" value="NTF2-like_dom_sf"/>
</dbReference>